<dbReference type="Gene3D" id="1.10.540.10">
    <property type="entry name" value="Acyl-CoA dehydrogenase/oxidase, N-terminal domain"/>
    <property type="match status" value="1"/>
</dbReference>
<dbReference type="Pfam" id="PF00441">
    <property type="entry name" value="Acyl-CoA_dh_1"/>
    <property type="match status" value="1"/>
</dbReference>
<sequence>MTFLLSDHQLAFAASVREVLEARCPASAVRAAGEGGERLPGWAHLAKLGFFGMLVATEQGGLGLRLIDAVPALEETGRAALPGPVVETAVAAAGVLGGDRAAALADGSLRVSARLGDQTYLPDADLADLLVVQHAGALHVLRPDEVRLMPQPAIDPVRRLFAVRLDGALRTRGSPAGTAAGRVTVAVSAQLIGLARHLLDATGIYAGTRTHTDGPLGSRQDAERALAGVAMAIEIAAPTVHRAAVALDTAAPTADRDVSAAKAAAGEAAERAARTALRVHGASGYSRELDLRLWLTRVWALSSAYGGTELHRARLRAAVLGSPELRRRL</sequence>
<accession>A0A919R9D3</accession>
<dbReference type="InterPro" id="IPR050741">
    <property type="entry name" value="Acyl-CoA_dehydrogenase"/>
</dbReference>
<dbReference type="GO" id="GO:0033539">
    <property type="term" value="P:fatty acid beta-oxidation using acyl-CoA dehydrogenase"/>
    <property type="evidence" value="ECO:0007669"/>
    <property type="project" value="TreeGrafter"/>
</dbReference>
<protein>
    <submittedName>
        <fullName evidence="8">Acyl-CoA dehydrogenase FadE</fullName>
    </submittedName>
</protein>
<dbReference type="GO" id="GO:0050660">
    <property type="term" value="F:flavin adenine dinucleotide binding"/>
    <property type="evidence" value="ECO:0007669"/>
    <property type="project" value="InterPro"/>
</dbReference>
<dbReference type="PANTHER" id="PTHR48083:SF2">
    <property type="entry name" value="MEDIUM-CHAIN SPECIFIC ACYL-COA DEHYDROGENASE, MITOCHONDRIAL"/>
    <property type="match status" value="1"/>
</dbReference>
<dbReference type="SUPFAM" id="SSF56645">
    <property type="entry name" value="Acyl-CoA dehydrogenase NM domain-like"/>
    <property type="match status" value="1"/>
</dbReference>
<dbReference type="RefSeq" id="WP_204019593.1">
    <property type="nucleotide sequence ID" value="NZ_BOOW01000001.1"/>
</dbReference>
<dbReference type="GO" id="GO:0003995">
    <property type="term" value="F:acyl-CoA dehydrogenase activity"/>
    <property type="evidence" value="ECO:0007669"/>
    <property type="project" value="TreeGrafter"/>
</dbReference>
<gene>
    <name evidence="8" type="ORF">Ssi02_00310</name>
</gene>
<dbReference type="Proteomes" id="UP000606172">
    <property type="component" value="Unassembled WGS sequence"/>
</dbReference>
<keyword evidence="3" id="KW-0285">Flavoprotein</keyword>
<comment type="similarity">
    <text evidence="2">Belongs to the acyl-CoA dehydrogenase family.</text>
</comment>
<dbReference type="Gene3D" id="1.20.140.10">
    <property type="entry name" value="Butyryl-CoA Dehydrogenase, subunit A, domain 3"/>
    <property type="match status" value="1"/>
</dbReference>
<feature type="domain" description="Acyl-CoA dehydrogenase/oxidase C-terminal" evidence="6">
    <location>
        <begin position="185"/>
        <end position="319"/>
    </location>
</feature>
<evidence type="ECO:0000256" key="5">
    <source>
        <dbReference type="ARBA" id="ARBA00023002"/>
    </source>
</evidence>
<dbReference type="InterPro" id="IPR013786">
    <property type="entry name" value="AcylCoA_DH/ox_N"/>
</dbReference>
<evidence type="ECO:0000256" key="4">
    <source>
        <dbReference type="ARBA" id="ARBA00022827"/>
    </source>
</evidence>
<dbReference type="InterPro" id="IPR009100">
    <property type="entry name" value="AcylCoA_DH/oxidase_NM_dom_sf"/>
</dbReference>
<feature type="domain" description="Acyl-CoA dehydrogenase/oxidase N-terminal" evidence="7">
    <location>
        <begin position="6"/>
        <end position="83"/>
    </location>
</feature>
<evidence type="ECO:0000259" key="6">
    <source>
        <dbReference type="Pfam" id="PF00441"/>
    </source>
</evidence>
<keyword evidence="9" id="KW-1185">Reference proteome</keyword>
<dbReference type="SUPFAM" id="SSF47203">
    <property type="entry name" value="Acyl-CoA dehydrogenase C-terminal domain-like"/>
    <property type="match status" value="1"/>
</dbReference>
<dbReference type="InterPro" id="IPR037069">
    <property type="entry name" value="AcylCoA_DH/ox_N_sf"/>
</dbReference>
<dbReference type="GO" id="GO:0005737">
    <property type="term" value="C:cytoplasm"/>
    <property type="evidence" value="ECO:0007669"/>
    <property type="project" value="TreeGrafter"/>
</dbReference>
<organism evidence="8 9">
    <name type="scientific">Sinosporangium siamense</name>
    <dbReference type="NCBI Taxonomy" id="1367973"/>
    <lineage>
        <taxon>Bacteria</taxon>
        <taxon>Bacillati</taxon>
        <taxon>Actinomycetota</taxon>
        <taxon>Actinomycetes</taxon>
        <taxon>Streptosporangiales</taxon>
        <taxon>Streptosporangiaceae</taxon>
        <taxon>Sinosporangium</taxon>
    </lineage>
</organism>
<dbReference type="InterPro" id="IPR036250">
    <property type="entry name" value="AcylCo_DH-like_C"/>
</dbReference>
<evidence type="ECO:0000313" key="8">
    <source>
        <dbReference type="EMBL" id="GII89800.1"/>
    </source>
</evidence>
<evidence type="ECO:0000256" key="3">
    <source>
        <dbReference type="ARBA" id="ARBA00022630"/>
    </source>
</evidence>
<dbReference type="Pfam" id="PF02771">
    <property type="entry name" value="Acyl-CoA_dh_N"/>
    <property type="match status" value="1"/>
</dbReference>
<evidence type="ECO:0000313" key="9">
    <source>
        <dbReference type="Proteomes" id="UP000606172"/>
    </source>
</evidence>
<keyword evidence="4" id="KW-0274">FAD</keyword>
<dbReference type="EMBL" id="BOOW01000001">
    <property type="protein sequence ID" value="GII89800.1"/>
    <property type="molecule type" value="Genomic_DNA"/>
</dbReference>
<evidence type="ECO:0000259" key="7">
    <source>
        <dbReference type="Pfam" id="PF02771"/>
    </source>
</evidence>
<dbReference type="InterPro" id="IPR009075">
    <property type="entry name" value="AcylCo_DH/oxidase_C"/>
</dbReference>
<name>A0A919R9D3_9ACTN</name>
<dbReference type="PANTHER" id="PTHR48083">
    <property type="entry name" value="MEDIUM-CHAIN SPECIFIC ACYL-COA DEHYDROGENASE, MITOCHONDRIAL-RELATED"/>
    <property type="match status" value="1"/>
</dbReference>
<dbReference type="AlphaFoldDB" id="A0A919R9D3"/>
<evidence type="ECO:0000256" key="2">
    <source>
        <dbReference type="ARBA" id="ARBA00009347"/>
    </source>
</evidence>
<keyword evidence="5" id="KW-0560">Oxidoreductase</keyword>
<proteinExistence type="inferred from homology"/>
<reference evidence="8" key="1">
    <citation type="submission" date="2021-01" db="EMBL/GenBank/DDBJ databases">
        <title>Whole genome shotgun sequence of Sinosporangium siamense NBRC 109515.</title>
        <authorList>
            <person name="Komaki H."/>
            <person name="Tamura T."/>
        </authorList>
    </citation>
    <scope>NUCLEOTIDE SEQUENCE</scope>
    <source>
        <strain evidence="8">NBRC 109515</strain>
    </source>
</reference>
<evidence type="ECO:0000256" key="1">
    <source>
        <dbReference type="ARBA" id="ARBA00001974"/>
    </source>
</evidence>
<comment type="caution">
    <text evidence="8">The sequence shown here is derived from an EMBL/GenBank/DDBJ whole genome shotgun (WGS) entry which is preliminary data.</text>
</comment>
<comment type="cofactor">
    <cofactor evidence="1">
        <name>FAD</name>
        <dbReference type="ChEBI" id="CHEBI:57692"/>
    </cofactor>
</comment>